<dbReference type="Proteomes" id="UP000181997">
    <property type="component" value="Unassembled WGS sequence"/>
</dbReference>
<accession>A0A0V8HPN3</accession>
<evidence type="ECO:0000313" key="2">
    <source>
        <dbReference type="Proteomes" id="UP000181997"/>
    </source>
</evidence>
<name>A0A0V8HPN3_9BACI</name>
<organism evidence="1 2">
    <name type="scientific">[Bacillus] enclensis</name>
    <dbReference type="NCBI Taxonomy" id="1402860"/>
    <lineage>
        <taxon>Bacteria</taxon>
        <taxon>Bacillati</taxon>
        <taxon>Bacillota</taxon>
        <taxon>Bacilli</taxon>
        <taxon>Bacillales</taxon>
        <taxon>Bacillaceae</taxon>
        <taxon>Rossellomorea</taxon>
    </lineage>
</organism>
<gene>
    <name evidence="1" type="ORF">GA0061094_0290</name>
</gene>
<protein>
    <submittedName>
        <fullName evidence="1">Uncharacterized protein</fullName>
    </submittedName>
</protein>
<sequence>MTGKGRGEAPASSMKRRVLRELGLGNSRLFPGKCDHIDIAVVAIPDIWKQWYEKRLRGFWRGGNAHE</sequence>
<evidence type="ECO:0000313" key="1">
    <source>
        <dbReference type="EMBL" id="SCB75489.1"/>
    </source>
</evidence>
<dbReference type="AlphaFoldDB" id="A0A0V8HPN3"/>
<keyword evidence="2" id="KW-1185">Reference proteome</keyword>
<dbReference type="EMBL" id="FMAU01000001">
    <property type="protein sequence ID" value="SCB75489.1"/>
    <property type="molecule type" value="Genomic_DNA"/>
</dbReference>
<proteinExistence type="predicted"/>
<reference evidence="2" key="1">
    <citation type="submission" date="2016-08" db="EMBL/GenBank/DDBJ databases">
        <authorList>
            <person name="Varghese N."/>
            <person name="Submissions Spin"/>
        </authorList>
    </citation>
    <scope>NUCLEOTIDE SEQUENCE [LARGE SCALE GENOMIC DNA]</scope>
    <source>
        <strain evidence="2">SGD-1123</strain>
    </source>
</reference>